<dbReference type="Gene3D" id="1.20.1560.10">
    <property type="entry name" value="ABC transporter type 1, transmembrane domain"/>
    <property type="match status" value="1"/>
</dbReference>
<dbReference type="OrthoDB" id="5288404at2"/>
<name>A0A4Y3TW61_9PROT</name>
<sequence>MSSASNTGKGRGQVAALARTARGWLVASVGCGAVSAACLVGQFVVLAHVVDDTVFRGQSLWAERGLLVLFGACLLGCIGARFASDMAGTEAGLQVVASVRNALLRHLAKAGPVACVRLPAGQVLSVVDEGVEALEPFFARYVPSAAMMVMLPLLILAVVCGVDGWSFVILACTGPLVPMCMVFVGYSAQKAMDRQWGYLSTLAGSFLDALRGLKTLRVFGRTAGSLERIGVLGDAHRRATLSVMKIAFLTSASLEFFASLSIALVAVVFGSRLLAGTAEFRSAFLVLLLAPEYFAPLRNFSASYHARQNAMAALEQIAKLQALPELAIALDAEEVTAGDHAGTVVESLRCEHVGAEYEASATVLHDVNCTFRRGQFSVLSGESGAGKSTLLSVILGLLPPSAGRFCVLDAHDLPALRSDVCMAYVPQRPQLVYGTVADNLRMGLPHASLEAMREAAHMADALEFIESLPEGFSTVVGERGSRLSKGQVRRLALARALLRKPDVLVLDEPTADLDPASARRIASAIRQCVAGRIVIAATHKAELVACADQVLDIADGQVMVRAVPGDSLAQPAGEKEVCPA</sequence>
<dbReference type="SUPFAM" id="SSF52540">
    <property type="entry name" value="P-loop containing nucleoside triphosphate hydrolases"/>
    <property type="match status" value="1"/>
</dbReference>
<evidence type="ECO:0000256" key="4">
    <source>
        <dbReference type="ARBA" id="ARBA00022840"/>
    </source>
</evidence>
<dbReference type="PROSITE" id="PS50929">
    <property type="entry name" value="ABC_TM1F"/>
    <property type="match status" value="1"/>
</dbReference>
<dbReference type="SMART" id="SM00382">
    <property type="entry name" value="AAA"/>
    <property type="match status" value="1"/>
</dbReference>
<keyword evidence="5 7" id="KW-1133">Transmembrane helix</keyword>
<dbReference type="InterPro" id="IPR014216">
    <property type="entry name" value="ABC_transptr_CydD"/>
</dbReference>
<accession>A0A4Y3TW61</accession>
<dbReference type="InterPro" id="IPR011527">
    <property type="entry name" value="ABC1_TM_dom"/>
</dbReference>
<evidence type="ECO:0000256" key="7">
    <source>
        <dbReference type="SAM" id="Phobius"/>
    </source>
</evidence>
<feature type="domain" description="ABC transmembrane type-1" evidence="9">
    <location>
        <begin position="26"/>
        <end position="309"/>
    </location>
</feature>
<dbReference type="InterPro" id="IPR039421">
    <property type="entry name" value="Type_1_exporter"/>
</dbReference>
<dbReference type="Gene3D" id="3.40.50.300">
    <property type="entry name" value="P-loop containing nucleotide triphosphate hydrolases"/>
    <property type="match status" value="1"/>
</dbReference>
<evidence type="ECO:0000256" key="2">
    <source>
        <dbReference type="ARBA" id="ARBA00022692"/>
    </source>
</evidence>
<dbReference type="PANTHER" id="PTHR24221:SF590">
    <property type="entry name" value="COMPONENT LINKED WITH THE ASSEMBLY OF CYTOCHROME' TRANSPORT TRANSMEMBRANE ATP-BINDING PROTEIN ABC TRANSPORTER CYDD-RELATED"/>
    <property type="match status" value="1"/>
</dbReference>
<dbReference type="Pfam" id="PF00005">
    <property type="entry name" value="ABC_tran"/>
    <property type="match status" value="1"/>
</dbReference>
<feature type="transmembrane region" description="Helical" evidence="7">
    <location>
        <begin position="141"/>
        <end position="159"/>
    </location>
</feature>
<keyword evidence="6 7" id="KW-0472">Membrane</keyword>
<dbReference type="NCBIfam" id="TIGR02857">
    <property type="entry name" value="CydD"/>
    <property type="match status" value="1"/>
</dbReference>
<feature type="transmembrane region" description="Helical" evidence="7">
    <location>
        <begin position="246"/>
        <end position="268"/>
    </location>
</feature>
<feature type="transmembrane region" description="Helical" evidence="7">
    <location>
        <begin position="21"/>
        <end position="45"/>
    </location>
</feature>
<feature type="transmembrane region" description="Helical" evidence="7">
    <location>
        <begin position="65"/>
        <end position="83"/>
    </location>
</feature>
<dbReference type="Proteomes" id="UP000317730">
    <property type="component" value="Unassembled WGS sequence"/>
</dbReference>
<dbReference type="InterPro" id="IPR003593">
    <property type="entry name" value="AAA+_ATPase"/>
</dbReference>
<evidence type="ECO:0000259" key="9">
    <source>
        <dbReference type="PROSITE" id="PS50929"/>
    </source>
</evidence>
<evidence type="ECO:0000256" key="6">
    <source>
        <dbReference type="ARBA" id="ARBA00023136"/>
    </source>
</evidence>
<dbReference type="GO" id="GO:0005524">
    <property type="term" value="F:ATP binding"/>
    <property type="evidence" value="ECO:0007669"/>
    <property type="project" value="UniProtKB-KW"/>
</dbReference>
<dbReference type="EMBL" id="BJMV01000009">
    <property type="protein sequence ID" value="GEB86033.1"/>
    <property type="molecule type" value="Genomic_DNA"/>
</dbReference>
<proteinExistence type="predicted"/>
<comment type="caution">
    <text evidence="10">The sequence shown here is derived from an EMBL/GenBank/DDBJ whole genome shotgun (WGS) entry which is preliminary data.</text>
</comment>
<keyword evidence="11" id="KW-1185">Reference proteome</keyword>
<evidence type="ECO:0000256" key="3">
    <source>
        <dbReference type="ARBA" id="ARBA00022741"/>
    </source>
</evidence>
<evidence type="ECO:0000256" key="5">
    <source>
        <dbReference type="ARBA" id="ARBA00022989"/>
    </source>
</evidence>
<evidence type="ECO:0008006" key="12">
    <source>
        <dbReference type="Google" id="ProtNLM"/>
    </source>
</evidence>
<dbReference type="GO" id="GO:0140359">
    <property type="term" value="F:ABC-type transporter activity"/>
    <property type="evidence" value="ECO:0007669"/>
    <property type="project" value="InterPro"/>
</dbReference>
<dbReference type="PANTHER" id="PTHR24221">
    <property type="entry name" value="ATP-BINDING CASSETTE SUB-FAMILY B"/>
    <property type="match status" value="1"/>
</dbReference>
<keyword evidence="4" id="KW-0067">ATP-binding</keyword>
<dbReference type="SUPFAM" id="SSF90123">
    <property type="entry name" value="ABC transporter transmembrane region"/>
    <property type="match status" value="1"/>
</dbReference>
<dbReference type="CDD" id="cd18584">
    <property type="entry name" value="ABC_6TM_AarD_CydD"/>
    <property type="match status" value="1"/>
</dbReference>
<dbReference type="PROSITE" id="PS50893">
    <property type="entry name" value="ABC_TRANSPORTER_2"/>
    <property type="match status" value="1"/>
</dbReference>
<evidence type="ECO:0000313" key="10">
    <source>
        <dbReference type="EMBL" id="GEB86033.1"/>
    </source>
</evidence>
<protein>
    <recommendedName>
        <fullName evidence="12">Thiol reductant ABC exporter subunit CydD</fullName>
    </recommendedName>
</protein>
<evidence type="ECO:0000313" key="11">
    <source>
        <dbReference type="Proteomes" id="UP000317730"/>
    </source>
</evidence>
<dbReference type="GO" id="GO:0042883">
    <property type="term" value="P:cysteine transport"/>
    <property type="evidence" value="ECO:0007669"/>
    <property type="project" value="InterPro"/>
</dbReference>
<gene>
    <name evidence="10" type="ORF">APE01nite_18300</name>
</gene>
<feature type="transmembrane region" description="Helical" evidence="7">
    <location>
        <begin position="165"/>
        <end position="186"/>
    </location>
</feature>
<dbReference type="RefSeq" id="WP_141376791.1">
    <property type="nucleotide sequence ID" value="NZ_BAPL01000032.1"/>
</dbReference>
<keyword evidence="3" id="KW-0547">Nucleotide-binding</keyword>
<dbReference type="InterPro" id="IPR003439">
    <property type="entry name" value="ABC_transporter-like_ATP-bd"/>
</dbReference>
<dbReference type="InterPro" id="IPR036640">
    <property type="entry name" value="ABC1_TM_sf"/>
</dbReference>
<keyword evidence="2 7" id="KW-0812">Transmembrane</keyword>
<dbReference type="InterPro" id="IPR027417">
    <property type="entry name" value="P-loop_NTPase"/>
</dbReference>
<evidence type="ECO:0000256" key="1">
    <source>
        <dbReference type="ARBA" id="ARBA00004651"/>
    </source>
</evidence>
<comment type="subcellular location">
    <subcellularLocation>
        <location evidence="1">Cell membrane</location>
        <topology evidence="1">Multi-pass membrane protein</topology>
    </subcellularLocation>
</comment>
<dbReference type="Pfam" id="PF00664">
    <property type="entry name" value="ABC_membrane"/>
    <property type="match status" value="1"/>
</dbReference>
<reference evidence="10 11" key="1">
    <citation type="submission" date="2019-06" db="EMBL/GenBank/DDBJ databases">
        <title>Whole genome shotgun sequence of Acetobacter peroxydans NBRC 13755.</title>
        <authorList>
            <person name="Hosoyama A."/>
            <person name="Uohara A."/>
            <person name="Ohji S."/>
            <person name="Ichikawa N."/>
        </authorList>
    </citation>
    <scope>NUCLEOTIDE SEQUENCE [LARGE SCALE GENOMIC DNA]</scope>
    <source>
        <strain evidence="10 11">NBRC 13755</strain>
    </source>
</reference>
<feature type="domain" description="ABC transporter" evidence="8">
    <location>
        <begin position="348"/>
        <end position="580"/>
    </location>
</feature>
<organism evidence="10 11">
    <name type="scientific">Acetobacter peroxydans</name>
    <dbReference type="NCBI Taxonomy" id="104098"/>
    <lineage>
        <taxon>Bacteria</taxon>
        <taxon>Pseudomonadati</taxon>
        <taxon>Pseudomonadota</taxon>
        <taxon>Alphaproteobacteria</taxon>
        <taxon>Acetobacterales</taxon>
        <taxon>Acetobacteraceae</taxon>
        <taxon>Acetobacter</taxon>
    </lineage>
</organism>
<dbReference type="GO" id="GO:0016887">
    <property type="term" value="F:ATP hydrolysis activity"/>
    <property type="evidence" value="ECO:0007669"/>
    <property type="project" value="InterPro"/>
</dbReference>
<dbReference type="GO" id="GO:0005886">
    <property type="term" value="C:plasma membrane"/>
    <property type="evidence" value="ECO:0007669"/>
    <property type="project" value="UniProtKB-SubCell"/>
</dbReference>
<evidence type="ECO:0000259" key="8">
    <source>
        <dbReference type="PROSITE" id="PS50893"/>
    </source>
</evidence>
<dbReference type="AlphaFoldDB" id="A0A4Y3TW61"/>